<sequence length="138" mass="16004">MSDRKAELERKKAKLMALREEKERRKREKEQKEMPTTENEWMDEAHNFECIWNFDHYVGGLDSKHITVQVPSNTGTDYYNYREDMDTDTTLPEAWRRELPPASSILPLHSCPNNSTVEAQDILTDITVVCTGNTIALS</sequence>
<proteinExistence type="predicted"/>
<feature type="region of interest" description="Disordered" evidence="1">
    <location>
        <begin position="1"/>
        <end position="40"/>
    </location>
</feature>
<evidence type="ECO:0000313" key="2">
    <source>
        <dbReference type="EMBL" id="KAK7073072.1"/>
    </source>
</evidence>
<comment type="caution">
    <text evidence="2">The sequence shown here is derived from an EMBL/GenBank/DDBJ whole genome shotgun (WGS) entry which is preliminary data.</text>
</comment>
<feature type="compositionally biased region" description="Basic and acidic residues" evidence="1">
    <location>
        <begin position="17"/>
        <end position="35"/>
    </location>
</feature>
<dbReference type="Proteomes" id="UP001381693">
    <property type="component" value="Unassembled WGS sequence"/>
</dbReference>
<gene>
    <name evidence="2" type="ORF">SK128_023840</name>
</gene>
<organism evidence="2 3">
    <name type="scientific">Halocaridina rubra</name>
    <name type="common">Hawaiian red shrimp</name>
    <dbReference type="NCBI Taxonomy" id="373956"/>
    <lineage>
        <taxon>Eukaryota</taxon>
        <taxon>Metazoa</taxon>
        <taxon>Ecdysozoa</taxon>
        <taxon>Arthropoda</taxon>
        <taxon>Crustacea</taxon>
        <taxon>Multicrustacea</taxon>
        <taxon>Malacostraca</taxon>
        <taxon>Eumalacostraca</taxon>
        <taxon>Eucarida</taxon>
        <taxon>Decapoda</taxon>
        <taxon>Pleocyemata</taxon>
        <taxon>Caridea</taxon>
        <taxon>Atyoidea</taxon>
        <taxon>Atyidae</taxon>
        <taxon>Halocaridina</taxon>
    </lineage>
</organism>
<reference evidence="2 3" key="1">
    <citation type="submission" date="2023-11" db="EMBL/GenBank/DDBJ databases">
        <title>Halocaridina rubra genome assembly.</title>
        <authorList>
            <person name="Smith C."/>
        </authorList>
    </citation>
    <scope>NUCLEOTIDE SEQUENCE [LARGE SCALE GENOMIC DNA]</scope>
    <source>
        <strain evidence="2">EP-1</strain>
        <tissue evidence="2">Whole</tissue>
    </source>
</reference>
<keyword evidence="3" id="KW-1185">Reference proteome</keyword>
<name>A0AAN9A7U1_HALRR</name>
<feature type="compositionally biased region" description="Basic and acidic residues" evidence="1">
    <location>
        <begin position="1"/>
        <end position="10"/>
    </location>
</feature>
<dbReference type="AlphaFoldDB" id="A0AAN9A7U1"/>
<accession>A0AAN9A7U1</accession>
<dbReference type="EMBL" id="JAXCGZ010013261">
    <property type="protein sequence ID" value="KAK7073072.1"/>
    <property type="molecule type" value="Genomic_DNA"/>
</dbReference>
<evidence type="ECO:0000313" key="3">
    <source>
        <dbReference type="Proteomes" id="UP001381693"/>
    </source>
</evidence>
<protein>
    <submittedName>
        <fullName evidence="2">Uncharacterized protein</fullName>
    </submittedName>
</protein>
<evidence type="ECO:0000256" key="1">
    <source>
        <dbReference type="SAM" id="MobiDB-lite"/>
    </source>
</evidence>